<feature type="region of interest" description="Disordered" evidence="1">
    <location>
        <begin position="1"/>
        <end position="32"/>
    </location>
</feature>
<name>A0A9N9GMP8_9GLOM</name>
<feature type="non-terminal residue" evidence="2">
    <location>
        <position position="73"/>
    </location>
</feature>
<gene>
    <name evidence="2" type="ORF">AMORRO_LOCUS8310</name>
</gene>
<keyword evidence="3" id="KW-1185">Reference proteome</keyword>
<evidence type="ECO:0000313" key="3">
    <source>
        <dbReference type="Proteomes" id="UP000789342"/>
    </source>
</evidence>
<proteinExistence type="predicted"/>
<protein>
    <submittedName>
        <fullName evidence="2">1495_t:CDS:1</fullName>
    </submittedName>
</protein>
<organism evidence="2 3">
    <name type="scientific">Acaulospora morrowiae</name>
    <dbReference type="NCBI Taxonomy" id="94023"/>
    <lineage>
        <taxon>Eukaryota</taxon>
        <taxon>Fungi</taxon>
        <taxon>Fungi incertae sedis</taxon>
        <taxon>Mucoromycota</taxon>
        <taxon>Glomeromycotina</taxon>
        <taxon>Glomeromycetes</taxon>
        <taxon>Diversisporales</taxon>
        <taxon>Acaulosporaceae</taxon>
        <taxon>Acaulospora</taxon>
    </lineage>
</organism>
<dbReference type="EMBL" id="CAJVPV010006966">
    <property type="protein sequence ID" value="CAG8613010.1"/>
    <property type="molecule type" value="Genomic_DNA"/>
</dbReference>
<accession>A0A9N9GMP8</accession>
<dbReference type="Proteomes" id="UP000789342">
    <property type="component" value="Unassembled WGS sequence"/>
</dbReference>
<feature type="compositionally biased region" description="Basic and acidic residues" evidence="1">
    <location>
        <begin position="1"/>
        <end position="17"/>
    </location>
</feature>
<evidence type="ECO:0000256" key="1">
    <source>
        <dbReference type="SAM" id="MobiDB-lite"/>
    </source>
</evidence>
<dbReference type="AlphaFoldDB" id="A0A9N9GMP8"/>
<reference evidence="2" key="1">
    <citation type="submission" date="2021-06" db="EMBL/GenBank/DDBJ databases">
        <authorList>
            <person name="Kallberg Y."/>
            <person name="Tangrot J."/>
            <person name="Rosling A."/>
        </authorList>
    </citation>
    <scope>NUCLEOTIDE SEQUENCE</scope>
    <source>
        <strain evidence="2">CL551</strain>
    </source>
</reference>
<comment type="caution">
    <text evidence="2">The sequence shown here is derived from an EMBL/GenBank/DDBJ whole genome shotgun (WGS) entry which is preliminary data.</text>
</comment>
<evidence type="ECO:0000313" key="2">
    <source>
        <dbReference type="EMBL" id="CAG8613010.1"/>
    </source>
</evidence>
<sequence length="73" mass="8189">MDLFLEKSGAEGPDGMHHRSHMQDTYTTDSSLKRMDPHCQTVYHTPCTPPIHRVYTPSPIPALSRATVSLSRP</sequence>